<gene>
    <name evidence="1" type="ORF">METZ01_LOCUS88677</name>
</gene>
<proteinExistence type="predicted"/>
<protein>
    <submittedName>
        <fullName evidence="1">Uncharacterized protein</fullName>
    </submittedName>
</protein>
<reference evidence="1" key="1">
    <citation type="submission" date="2018-05" db="EMBL/GenBank/DDBJ databases">
        <authorList>
            <person name="Lanie J.A."/>
            <person name="Ng W.-L."/>
            <person name="Kazmierczak K.M."/>
            <person name="Andrzejewski T.M."/>
            <person name="Davidsen T.M."/>
            <person name="Wayne K.J."/>
            <person name="Tettelin H."/>
            <person name="Glass J.I."/>
            <person name="Rusch D."/>
            <person name="Podicherti R."/>
            <person name="Tsui H.-C.T."/>
            <person name="Winkler M.E."/>
        </authorList>
    </citation>
    <scope>NUCLEOTIDE SEQUENCE</scope>
</reference>
<accession>A0A381V937</accession>
<dbReference type="EMBL" id="UINC01007953">
    <property type="protein sequence ID" value="SVA35823.1"/>
    <property type="molecule type" value="Genomic_DNA"/>
</dbReference>
<name>A0A381V937_9ZZZZ</name>
<feature type="non-terminal residue" evidence="1">
    <location>
        <position position="38"/>
    </location>
</feature>
<organism evidence="1">
    <name type="scientific">marine metagenome</name>
    <dbReference type="NCBI Taxonomy" id="408172"/>
    <lineage>
        <taxon>unclassified sequences</taxon>
        <taxon>metagenomes</taxon>
        <taxon>ecological metagenomes</taxon>
    </lineage>
</organism>
<dbReference type="AlphaFoldDB" id="A0A381V937"/>
<evidence type="ECO:0000313" key="1">
    <source>
        <dbReference type="EMBL" id="SVA35823.1"/>
    </source>
</evidence>
<sequence>MKLLSQLLFGLLQTVSTGFTHRVPLAVVLNNTEENLCA</sequence>